<feature type="transmembrane region" description="Helical" evidence="1">
    <location>
        <begin position="128"/>
        <end position="152"/>
    </location>
</feature>
<dbReference type="EMBL" id="CP017606">
    <property type="protein sequence ID" value="ATW30324.1"/>
    <property type="molecule type" value="Genomic_DNA"/>
</dbReference>
<name>A0A2D3T3N6_9ENTR</name>
<feature type="transmembrane region" description="Helical" evidence="1">
    <location>
        <begin position="7"/>
        <end position="29"/>
    </location>
</feature>
<dbReference type="RefSeq" id="WP_100103561.1">
    <property type="nucleotide sequence ID" value="NZ_CADIJJ010000027.1"/>
</dbReference>
<keyword evidence="1" id="KW-1133">Transmembrane helix</keyword>
<keyword evidence="1" id="KW-0812">Transmembrane</keyword>
<proteinExistence type="predicted"/>
<gene>
    <name evidence="2" type="ORF">BJP41_08365</name>
</gene>
<evidence type="ECO:0000256" key="1">
    <source>
        <dbReference type="SAM" id="Phobius"/>
    </source>
</evidence>
<protein>
    <submittedName>
        <fullName evidence="2">Uncharacterized protein</fullName>
    </submittedName>
</protein>
<evidence type="ECO:0000313" key="3">
    <source>
        <dbReference type="Proteomes" id="UP000230008"/>
    </source>
</evidence>
<organism evidence="2 3">
    <name type="scientific">Candidatus Williamhamiltonella defendens</name>
    <dbReference type="NCBI Taxonomy" id="138072"/>
    <lineage>
        <taxon>Bacteria</taxon>
        <taxon>Pseudomonadati</taxon>
        <taxon>Pseudomonadota</taxon>
        <taxon>Gammaproteobacteria</taxon>
        <taxon>Enterobacterales</taxon>
        <taxon>Enterobacteriaceae</taxon>
        <taxon>aphid secondary symbionts</taxon>
        <taxon>Candidatus Williamhamiltonella</taxon>
    </lineage>
</organism>
<reference evidence="3" key="1">
    <citation type="submission" date="2016-10" db="EMBL/GenBank/DDBJ databases">
        <authorList>
            <person name="Chevignon G."/>
        </authorList>
    </citation>
    <scope>NUCLEOTIDE SEQUENCE [LARGE SCALE GENOMIC DNA]</scope>
    <source>
        <strain evidence="3">A2C</strain>
    </source>
</reference>
<evidence type="ECO:0000313" key="2">
    <source>
        <dbReference type="EMBL" id="ATW30324.1"/>
    </source>
</evidence>
<dbReference type="AlphaFoldDB" id="A0A2D3T3N6"/>
<dbReference type="Proteomes" id="UP000230008">
    <property type="component" value="Chromosome"/>
</dbReference>
<feature type="transmembrane region" description="Helical" evidence="1">
    <location>
        <begin position="188"/>
        <end position="213"/>
    </location>
</feature>
<keyword evidence="1" id="KW-0472">Membrane</keyword>
<reference evidence="3" key="2">
    <citation type="submission" date="2017-11" db="EMBL/GenBank/DDBJ databases">
        <title>PacBio sequencing of new strain of the secondary endosymbiont Candidatus Hamiltonella defensa.</title>
        <authorList>
            <person name="Strand M.R."/>
            <person name="Oliver K."/>
        </authorList>
    </citation>
    <scope>NUCLEOTIDE SEQUENCE [LARGE SCALE GENOMIC DNA]</scope>
    <source>
        <strain evidence="3">A2C</strain>
    </source>
</reference>
<feature type="transmembrane region" description="Helical" evidence="1">
    <location>
        <begin position="41"/>
        <end position="63"/>
    </location>
</feature>
<accession>A0A2D3T3N6</accession>
<sequence>MKKLFFYRSLILCLILAILPIFCLLIPGIKNYVIDNFMVSAAYNSVIIFIYILGSISALFSIWQSLYSKNIIKYKNSVSHSSLLANFNKKLFSEKNKTSSRALLKEISTEVSATRAQRVSFIISCSNVSTLIGLLGTFAGLSITISGIGSMLSETSHHSSDSSTDDTLDMIIHIISALSEPLRGMNTAFVSSIYGVMCAILLIAQSVFVRSAFSQLLGELKRLAFEHLETETTPNQVRTVRIESPEVSEFKKSFEDFCQYFVKNEENRNKETLQYHQKLMEAFSGLNNHSFSEQSALLETIEVNQKTLMTQNEENGESLADIKKEISNQHDVLIDKTQEIQAEVESYKESFIPLLEKITSMYQKIVKKTLLTKRDYDENEK</sequence>